<comment type="caution">
    <text evidence="1">The sequence shown here is derived from an EMBL/GenBank/DDBJ whole genome shotgun (WGS) entry which is preliminary data.</text>
</comment>
<accession>A0A0F9BQK5</accession>
<reference evidence="1" key="1">
    <citation type="journal article" date="2015" name="Nature">
        <title>Complex archaea that bridge the gap between prokaryotes and eukaryotes.</title>
        <authorList>
            <person name="Spang A."/>
            <person name="Saw J.H."/>
            <person name="Jorgensen S.L."/>
            <person name="Zaremba-Niedzwiedzka K."/>
            <person name="Martijn J."/>
            <person name="Lind A.E."/>
            <person name="van Eijk R."/>
            <person name="Schleper C."/>
            <person name="Guy L."/>
            <person name="Ettema T.J."/>
        </authorList>
    </citation>
    <scope>NUCLEOTIDE SEQUENCE</scope>
</reference>
<dbReference type="EMBL" id="LAZR01050743">
    <property type="protein sequence ID" value="KKK86666.1"/>
    <property type="molecule type" value="Genomic_DNA"/>
</dbReference>
<dbReference type="AlphaFoldDB" id="A0A0F9BQK5"/>
<protein>
    <submittedName>
        <fullName evidence="1">Uncharacterized protein</fullName>
    </submittedName>
</protein>
<organism evidence="1">
    <name type="scientific">marine sediment metagenome</name>
    <dbReference type="NCBI Taxonomy" id="412755"/>
    <lineage>
        <taxon>unclassified sequences</taxon>
        <taxon>metagenomes</taxon>
        <taxon>ecological metagenomes</taxon>
    </lineage>
</organism>
<evidence type="ECO:0000313" key="1">
    <source>
        <dbReference type="EMBL" id="KKK86666.1"/>
    </source>
</evidence>
<name>A0A0F9BQK5_9ZZZZ</name>
<gene>
    <name evidence="1" type="ORF">LCGC14_2760940</name>
</gene>
<proteinExistence type="predicted"/>
<sequence>ALKCFDMNNVEIVLYGHTHGLGYNKLEYFEVNKKNKVVEKKTKFAVLTGSFLDYRDSYAEQKNMQPATSGSPIISLYGDKHDIFVSI</sequence>
<feature type="non-terminal residue" evidence="1">
    <location>
        <position position="1"/>
    </location>
</feature>